<name>A0A0E9T001_ANGAN</name>
<organism evidence="2">
    <name type="scientific">Anguilla anguilla</name>
    <name type="common">European freshwater eel</name>
    <name type="synonym">Muraena anguilla</name>
    <dbReference type="NCBI Taxonomy" id="7936"/>
    <lineage>
        <taxon>Eukaryota</taxon>
        <taxon>Metazoa</taxon>
        <taxon>Chordata</taxon>
        <taxon>Craniata</taxon>
        <taxon>Vertebrata</taxon>
        <taxon>Euteleostomi</taxon>
        <taxon>Actinopterygii</taxon>
        <taxon>Neopterygii</taxon>
        <taxon>Teleostei</taxon>
        <taxon>Anguilliformes</taxon>
        <taxon>Anguillidae</taxon>
        <taxon>Anguilla</taxon>
    </lineage>
</organism>
<protein>
    <submittedName>
        <fullName evidence="2">Uncharacterized protein</fullName>
    </submittedName>
</protein>
<proteinExistence type="predicted"/>
<keyword evidence="1" id="KW-1133">Transmembrane helix</keyword>
<reference evidence="2" key="2">
    <citation type="journal article" date="2015" name="Fish Shellfish Immunol.">
        <title>Early steps in the European eel (Anguilla anguilla)-Vibrio vulnificus interaction in the gills: Role of the RtxA13 toxin.</title>
        <authorList>
            <person name="Callol A."/>
            <person name="Pajuelo D."/>
            <person name="Ebbesson L."/>
            <person name="Teles M."/>
            <person name="MacKenzie S."/>
            <person name="Amaro C."/>
        </authorList>
    </citation>
    <scope>NUCLEOTIDE SEQUENCE</scope>
</reference>
<keyword evidence="1" id="KW-0812">Transmembrane</keyword>
<keyword evidence="1" id="KW-0472">Membrane</keyword>
<evidence type="ECO:0000256" key="1">
    <source>
        <dbReference type="SAM" id="Phobius"/>
    </source>
</evidence>
<reference evidence="2" key="1">
    <citation type="submission" date="2014-11" db="EMBL/GenBank/DDBJ databases">
        <authorList>
            <person name="Amaro Gonzalez C."/>
        </authorList>
    </citation>
    <scope>NUCLEOTIDE SEQUENCE</scope>
</reference>
<evidence type="ECO:0000313" key="2">
    <source>
        <dbReference type="EMBL" id="JAH46896.1"/>
    </source>
</evidence>
<sequence>MRTQSPMEHFFFLQLHIHQAVHFLFIFWSRIIIQSTKM</sequence>
<dbReference type="EMBL" id="GBXM01061681">
    <property type="protein sequence ID" value="JAH46896.1"/>
    <property type="molecule type" value="Transcribed_RNA"/>
</dbReference>
<accession>A0A0E9T001</accession>
<feature type="transmembrane region" description="Helical" evidence="1">
    <location>
        <begin position="12"/>
        <end position="33"/>
    </location>
</feature>
<dbReference type="AlphaFoldDB" id="A0A0E9T001"/>